<reference evidence="3 4" key="1">
    <citation type="journal article" date="2014" name="BMC Genomics">
        <title>Genome sequencing of four Aureobasidium pullulans varieties: biotechnological potential, stress tolerance, and description of new species.</title>
        <authorList>
            <person name="Gostin Ar C."/>
            <person name="Ohm R.A."/>
            <person name="Kogej T."/>
            <person name="Sonjak S."/>
            <person name="Turk M."/>
            <person name="Zajc J."/>
            <person name="Zalar P."/>
            <person name="Grube M."/>
            <person name="Sun H."/>
            <person name="Han J."/>
            <person name="Sharma A."/>
            <person name="Chiniquy J."/>
            <person name="Ngan C.Y."/>
            <person name="Lipzen A."/>
            <person name="Barry K."/>
            <person name="Grigoriev I.V."/>
            <person name="Gunde-Cimerman N."/>
        </authorList>
    </citation>
    <scope>NUCLEOTIDE SEQUENCE [LARGE SCALE GENOMIC DNA]</scope>
    <source>
        <strain evidence="3 4">CBS 147.97</strain>
    </source>
</reference>
<evidence type="ECO:0000313" key="4">
    <source>
        <dbReference type="Proteomes" id="UP000027730"/>
    </source>
</evidence>
<dbReference type="PIRSF" id="PIRSF029171">
    <property type="entry name" value="Esterase_LipA"/>
    <property type="match status" value="1"/>
</dbReference>
<sequence>MKFTLLNLLACSQVVLGSIHRRVAPLPPAQDPFYRAPAGYESAKPGTILASRPAPAKLEALSLFPLNIESVTQLLYRTTNAFGEPEVTVSTVIVPENASYDKVVSYQVAEDSGGQINCAPSYTLQTGSQALYAGTGDVEMLLILGALNEGWIVSTPDWEGPNSTFIEGFQAGQATLDSVRAVLSSGNITGVESDAKVQMWGYSGGALASEWAMELQESYAPELKFVGAAIGGVTPNVPNVYNSINHGPFAGLAAAGLLSMAIAFPEFETALTNQLIPATKAQFYQAETNCFYGDVVLFAGQNISSYFYDGDNIITEPTIARYFRSNAQMGLHGVPQMPLFVYKAVADEISPIADTDALVEQFCNDGVSITYVRDYAGEHFQQAATSFPDVINFLRARFAGVSISGCSIRNEFLDVLDPGALPYLGSTIVKELANIAGVPVGPSHF</sequence>
<dbReference type="InterPro" id="IPR029058">
    <property type="entry name" value="AB_hydrolase_fold"/>
</dbReference>
<keyword evidence="4" id="KW-1185">Reference proteome</keyword>
<evidence type="ECO:0000256" key="2">
    <source>
        <dbReference type="PIRNR" id="PIRNR029171"/>
    </source>
</evidence>
<dbReference type="GO" id="GO:0016042">
    <property type="term" value="P:lipid catabolic process"/>
    <property type="evidence" value="ECO:0007669"/>
    <property type="project" value="UniProtKB-UniRule"/>
</dbReference>
<accession>A0A074W5H3</accession>
<dbReference type="Pfam" id="PF03583">
    <property type="entry name" value="LIP"/>
    <property type="match status" value="1"/>
</dbReference>
<dbReference type="PANTHER" id="PTHR34853:SF5">
    <property type="entry name" value="LIP-DOMAIN-CONTAINING PROTEIN-RELATED"/>
    <property type="match status" value="1"/>
</dbReference>
<feature type="chain" id="PRO_5013433766" evidence="2">
    <location>
        <begin position="18"/>
        <end position="445"/>
    </location>
</feature>
<feature type="signal peptide" evidence="2">
    <location>
        <begin position="1"/>
        <end position="17"/>
    </location>
</feature>
<keyword evidence="1" id="KW-0378">Hydrolase</keyword>
<dbReference type="Gene3D" id="3.40.50.1820">
    <property type="entry name" value="alpha/beta hydrolase"/>
    <property type="match status" value="1"/>
</dbReference>
<evidence type="ECO:0000313" key="3">
    <source>
        <dbReference type="EMBL" id="KEQ68385.1"/>
    </source>
</evidence>
<organism evidence="3 4">
    <name type="scientific">Aureobasidium namibiae CBS 147.97</name>
    <dbReference type="NCBI Taxonomy" id="1043004"/>
    <lineage>
        <taxon>Eukaryota</taxon>
        <taxon>Fungi</taxon>
        <taxon>Dikarya</taxon>
        <taxon>Ascomycota</taxon>
        <taxon>Pezizomycotina</taxon>
        <taxon>Dothideomycetes</taxon>
        <taxon>Dothideomycetidae</taxon>
        <taxon>Dothideales</taxon>
        <taxon>Saccotheciaceae</taxon>
        <taxon>Aureobasidium</taxon>
    </lineage>
</organism>
<dbReference type="AlphaFoldDB" id="A0A074W5H3"/>
<dbReference type="Gene3D" id="1.10.260.130">
    <property type="match status" value="1"/>
</dbReference>
<dbReference type="HOGENOM" id="CLU_029538_5_0_1"/>
<dbReference type="GeneID" id="25417733"/>
<dbReference type="InterPro" id="IPR005152">
    <property type="entry name" value="Lipase_secreted"/>
</dbReference>
<comment type="similarity">
    <text evidence="2">Belongs to the AB hydrolase superfamily. Lipase family.</text>
</comment>
<evidence type="ECO:0000256" key="1">
    <source>
        <dbReference type="ARBA" id="ARBA00022801"/>
    </source>
</evidence>
<dbReference type="PANTHER" id="PTHR34853">
    <property type="match status" value="1"/>
</dbReference>
<name>A0A074W5H3_9PEZI</name>
<dbReference type="OrthoDB" id="2373480at2759"/>
<dbReference type="Proteomes" id="UP000027730">
    <property type="component" value="Unassembled WGS sequence"/>
</dbReference>
<dbReference type="EMBL" id="KL584731">
    <property type="protein sequence ID" value="KEQ68385.1"/>
    <property type="molecule type" value="Genomic_DNA"/>
</dbReference>
<dbReference type="GO" id="GO:0004806">
    <property type="term" value="F:triacylglycerol lipase activity"/>
    <property type="evidence" value="ECO:0007669"/>
    <property type="project" value="UniProtKB-UniRule"/>
</dbReference>
<proteinExistence type="inferred from homology"/>
<dbReference type="SUPFAM" id="SSF53474">
    <property type="entry name" value="alpha/beta-Hydrolases"/>
    <property type="match status" value="1"/>
</dbReference>
<dbReference type="RefSeq" id="XP_013422568.1">
    <property type="nucleotide sequence ID" value="XM_013567114.1"/>
</dbReference>
<protein>
    <submittedName>
        <fullName evidence="3">LIP-domain-containing protein</fullName>
    </submittedName>
</protein>
<gene>
    <name evidence="3" type="ORF">M436DRAFT_86507</name>
</gene>
<keyword evidence="2" id="KW-0732">Signal</keyword>